<dbReference type="AlphaFoldDB" id="A0A1M6TXI2"/>
<name>A0A1M6TXI2_XYLRU</name>
<accession>A0A1M6TXI2</accession>
<dbReference type="Proteomes" id="UP000184130">
    <property type="component" value="Unassembled WGS sequence"/>
</dbReference>
<gene>
    <name evidence="2" type="ORF">SAMN05216463_10771</name>
</gene>
<evidence type="ECO:0000256" key="1">
    <source>
        <dbReference type="SAM" id="MobiDB-lite"/>
    </source>
</evidence>
<evidence type="ECO:0000313" key="2">
    <source>
        <dbReference type="EMBL" id="SHK61646.1"/>
    </source>
</evidence>
<evidence type="ECO:0000313" key="3">
    <source>
        <dbReference type="Proteomes" id="UP000184130"/>
    </source>
</evidence>
<dbReference type="EMBL" id="FRBD01000007">
    <property type="protein sequence ID" value="SHK61646.1"/>
    <property type="molecule type" value="Genomic_DNA"/>
</dbReference>
<feature type="region of interest" description="Disordered" evidence="1">
    <location>
        <begin position="46"/>
        <end position="66"/>
    </location>
</feature>
<reference evidence="2 3" key="1">
    <citation type="submission" date="2016-11" db="EMBL/GenBank/DDBJ databases">
        <authorList>
            <person name="Jaros S."/>
            <person name="Januszkiewicz K."/>
            <person name="Wedrychowicz H."/>
        </authorList>
    </citation>
    <scope>NUCLEOTIDE SEQUENCE [LARGE SCALE GENOMIC DNA]</scope>
    <source>
        <strain evidence="2 3">KHT3</strain>
    </source>
</reference>
<sequence length="66" mass="7486">MIENLFVSLPQIKNWNLFINILKFTIMSDKKFEQTELDEEQLDVVSGGTSHPNLGDNVSAGRTTIF</sequence>
<protein>
    <submittedName>
        <fullName evidence="2">Uncharacterized protein</fullName>
    </submittedName>
</protein>
<proteinExistence type="predicted"/>
<organism evidence="2 3">
    <name type="scientific">Xylanibacter ruminicola</name>
    <name type="common">Prevotella ruminicola</name>
    <dbReference type="NCBI Taxonomy" id="839"/>
    <lineage>
        <taxon>Bacteria</taxon>
        <taxon>Pseudomonadati</taxon>
        <taxon>Bacteroidota</taxon>
        <taxon>Bacteroidia</taxon>
        <taxon>Bacteroidales</taxon>
        <taxon>Prevotellaceae</taxon>
        <taxon>Xylanibacter</taxon>
    </lineage>
</organism>